<evidence type="ECO:0000313" key="2">
    <source>
        <dbReference type="Proteomes" id="UP001186974"/>
    </source>
</evidence>
<feature type="non-terminal residue" evidence="1">
    <location>
        <position position="919"/>
    </location>
</feature>
<gene>
    <name evidence="1" type="primary">ALA1</name>
    <name evidence="1" type="ORF">LTS18_006652</name>
</gene>
<dbReference type="Proteomes" id="UP001186974">
    <property type="component" value="Unassembled WGS sequence"/>
</dbReference>
<comment type="caution">
    <text evidence="1">The sequence shown here is derived from an EMBL/GenBank/DDBJ whole genome shotgun (WGS) entry which is preliminary data.</text>
</comment>
<keyword evidence="2" id="KW-1185">Reference proteome</keyword>
<dbReference type="EMBL" id="JAWDJW010001623">
    <property type="protein sequence ID" value="KAK3078773.1"/>
    <property type="molecule type" value="Genomic_DNA"/>
</dbReference>
<evidence type="ECO:0000313" key="1">
    <source>
        <dbReference type="EMBL" id="KAK3078773.1"/>
    </source>
</evidence>
<feature type="non-terminal residue" evidence="1">
    <location>
        <position position="1"/>
    </location>
</feature>
<protein>
    <submittedName>
        <fullName evidence="1">Alanine--tRNA ligase</fullName>
    </submittedName>
</protein>
<organism evidence="1 2">
    <name type="scientific">Coniosporium uncinatum</name>
    <dbReference type="NCBI Taxonomy" id="93489"/>
    <lineage>
        <taxon>Eukaryota</taxon>
        <taxon>Fungi</taxon>
        <taxon>Dikarya</taxon>
        <taxon>Ascomycota</taxon>
        <taxon>Pezizomycotina</taxon>
        <taxon>Dothideomycetes</taxon>
        <taxon>Dothideomycetes incertae sedis</taxon>
        <taxon>Coniosporium</taxon>
    </lineage>
</organism>
<reference evidence="1" key="1">
    <citation type="submission" date="2024-09" db="EMBL/GenBank/DDBJ databases">
        <title>Black Yeasts Isolated from many extreme environments.</title>
        <authorList>
            <person name="Coleine C."/>
            <person name="Stajich J.E."/>
            <person name="Selbmann L."/>
        </authorList>
    </citation>
    <scope>NUCLEOTIDE SEQUENCE</scope>
    <source>
        <strain evidence="1">CCFEE 5737</strain>
    </source>
</reference>
<accession>A0ACC3DQ89</accession>
<sequence length="919" mass="102616">PSSSVVPLADPTLLFTNAGMNQYKSIFLGTVDPQSDFAQLKRAVNSQKCIRAGGKHNDLDDVGKDSYHHTFFEMLGNWSFGDYFKKEAINYSWELLTKVYGLDPDRLYVTYFEGYAAGKLEPDNEAKELWKSVGVADDHILPGNMKDNFWEMGDQGPCGPCSEIHYDRLGGRNAAHLVNQDDPNVLEIWNNVFIQYNREPGGDLKPLPNKHVDTGMGYERLVSVLQDKLSNYDTDVFTPLFKRIQEVTGKRGYTGKFGEEDTDGLDTAYRVVADHVRLLTFAITDGGNPNNVGRGYVVRRVLRRGARYARKYFEADIGDFFSKIVPTVVQEMGDMFPEIKKKEADVKEILDEEEESFARSLDRGEVMFEKYAKASESQGTKQIHGNDVWRLYDTYGFPEDLTKIMAEERGLSINESEVREAQAKAKEASKGEKKDRGTMVTLDVHATSELEKEMKISKTDDSAKFQKGNIQGQVKAIHYNKEFLNSTKKVPEGEQLGLVLDKTNFYAEQGGQLNDTGSILIDGEAEIDVQNVQLYGGYVLHTGYMKYGALSVGDTITCVYDELRRNPIRNNHTGTHILNYALREVLGNDVNQRGSEVAPEKLRFDFSHNSAPTDKDLDKIESLCTEYIRQNSEVFAENVDLKTARNIKGVRAVFGETYPDPVRVVSVGVDVKELLRNPDDDRWEKVSVEFCGGTHVEKTGDIKELVITENSGIAKGIRRIVAVTGAAAREVQREADDFSERLSGLERMQFSSEKEQQVKQIKLDLANLQISTIKKSDLGKRQEKLTKDILNQQKEAQKQEIQKILEIVKEHFAKNKDEKHVVVKLPFQTGSKAVAEVIKTVSTKDKEKTVYLIAAESSGDKVTHGCHVAEAYSKQGASASEWAAEVAKAVGGKAGGKGATSIGNGTNVDKMDEGLELAT</sequence>
<name>A0ACC3DQ89_9PEZI</name>
<proteinExistence type="predicted"/>
<keyword evidence="1" id="KW-0436">Ligase</keyword>